<proteinExistence type="predicted"/>
<accession>A0A8I0MYL5</accession>
<reference evidence="2 3" key="1">
    <citation type="submission" date="2015-06" db="EMBL/GenBank/DDBJ databases">
        <title>Genome sequence of Pseudoalteromonas peptidolytica.</title>
        <authorList>
            <person name="Xie B.-B."/>
            <person name="Rong J.-C."/>
            <person name="Qin Q.-L."/>
            <person name="Zhang Y.-Z."/>
        </authorList>
    </citation>
    <scope>NUCLEOTIDE SEQUENCE [LARGE SCALE GENOMIC DNA]</scope>
    <source>
        <strain evidence="2 3">F12-50-A1</strain>
    </source>
</reference>
<gene>
    <name evidence="2" type="ORF">PPEP_a4263</name>
</gene>
<evidence type="ECO:0000256" key="1">
    <source>
        <dbReference type="SAM" id="MobiDB-lite"/>
    </source>
</evidence>
<protein>
    <submittedName>
        <fullName evidence="2">Uncharacterized protein</fullName>
    </submittedName>
</protein>
<evidence type="ECO:0000313" key="2">
    <source>
        <dbReference type="EMBL" id="MBE0347888.1"/>
    </source>
</evidence>
<sequence length="537" mass="59696">MTSKKQSKLGHLLQTKGARDKAAERTAQALSQEMDAVNAMYLQQQQRSYKSVNSNEQGQSGATVEKTIYKVPVIEQLSQVKKMFEENGGESFDVEIPLSLIKPRADNHRLNGTLKLSFDTYMELLPSCPDNWQELDAAEYVESFWASPLAMLVAKGKLHGKELSDAMTGVQDLFKTAVSLKTKGQRKSIDGFLAYDEFGAASHVVIIDGERRLRAAHLYGRETLRLRLAVNERAADGLSQDASDLDVELATLATSYEANSSSVSLSLADTFRHYHTHYRVLCQKVGKDVADAMSTNTAKVAMKLTSESKPQVARFLKLVRHPQSELLLEICSVHKPGRESLIKVANDAIAYAQQHGISCDPVHVYAFSVADEKIDFSIDEVPQALVDEVMELVNQVTGKHVIKKSEDVTRQQVALQSESDKKETVKKLKKLGFPTPESDNALRDRQLKMLIAVCARIDPTLEQTGELLESMAASKGSKEDIDTYRQGLLNIVSQSMQHLDNLDMSGEDLSGLIRKARTEGVNWSELFQGQKEERKHG</sequence>
<dbReference type="RefSeq" id="WP_147388884.1">
    <property type="nucleotide sequence ID" value="NZ_AQHF01000028.1"/>
</dbReference>
<name>A0A8I0MYL5_9GAMM</name>
<evidence type="ECO:0000313" key="3">
    <source>
        <dbReference type="Proteomes" id="UP000660708"/>
    </source>
</evidence>
<dbReference type="EMBL" id="AQHF01000028">
    <property type="protein sequence ID" value="MBE0347888.1"/>
    <property type="molecule type" value="Genomic_DNA"/>
</dbReference>
<dbReference type="Proteomes" id="UP000660708">
    <property type="component" value="Unassembled WGS sequence"/>
</dbReference>
<feature type="region of interest" description="Disordered" evidence="1">
    <location>
        <begin position="1"/>
        <end position="21"/>
    </location>
</feature>
<keyword evidence="3" id="KW-1185">Reference proteome</keyword>
<dbReference type="CDD" id="cd16387">
    <property type="entry name" value="ParB_N_Srx"/>
    <property type="match status" value="1"/>
</dbReference>
<dbReference type="AlphaFoldDB" id="A0A8I0MYL5"/>
<comment type="caution">
    <text evidence="2">The sequence shown here is derived from an EMBL/GenBank/DDBJ whole genome shotgun (WGS) entry which is preliminary data.</text>
</comment>
<organism evidence="2 3">
    <name type="scientific">Pseudoalteromonas peptidolytica F12-50-A1</name>
    <dbReference type="NCBI Taxonomy" id="1315280"/>
    <lineage>
        <taxon>Bacteria</taxon>
        <taxon>Pseudomonadati</taxon>
        <taxon>Pseudomonadota</taxon>
        <taxon>Gammaproteobacteria</taxon>
        <taxon>Alteromonadales</taxon>
        <taxon>Pseudoalteromonadaceae</taxon>
        <taxon>Pseudoalteromonas</taxon>
    </lineage>
</organism>